<evidence type="ECO:0000256" key="3">
    <source>
        <dbReference type="ARBA" id="ARBA00008397"/>
    </source>
</evidence>
<evidence type="ECO:0000256" key="6">
    <source>
        <dbReference type="ARBA" id="ARBA00023235"/>
    </source>
</evidence>
<proteinExistence type="inferred from homology"/>
<name>A0A0B6TVH1_9CORY</name>
<comment type="pathway">
    <text evidence="2 7">Carbohydrate metabolism; pentose and glucuronate interconversion.</text>
</comment>
<evidence type="ECO:0000256" key="1">
    <source>
        <dbReference type="ARBA" id="ARBA00001165"/>
    </source>
</evidence>
<dbReference type="InterPro" id="IPR032466">
    <property type="entry name" value="Metal_Hydrolase"/>
</dbReference>
<dbReference type="EMBL" id="CP007790">
    <property type="protein sequence ID" value="AJK69605.1"/>
    <property type="molecule type" value="Genomic_DNA"/>
</dbReference>
<accession>A0A0B6TVH1</accession>
<evidence type="ECO:0000313" key="9">
    <source>
        <dbReference type="Proteomes" id="UP000031928"/>
    </source>
</evidence>
<keyword evidence="9" id="KW-1185">Reference proteome</keyword>
<organism evidence="8 9">
    <name type="scientific">Corynebacterium marinum DSM 44953</name>
    <dbReference type="NCBI Taxonomy" id="1224162"/>
    <lineage>
        <taxon>Bacteria</taxon>
        <taxon>Bacillati</taxon>
        <taxon>Actinomycetota</taxon>
        <taxon>Actinomycetes</taxon>
        <taxon>Mycobacteriales</taxon>
        <taxon>Corynebacteriaceae</taxon>
        <taxon>Corynebacterium</taxon>
    </lineage>
</organism>
<dbReference type="GO" id="GO:0042840">
    <property type="term" value="P:D-glucuronate catabolic process"/>
    <property type="evidence" value="ECO:0007669"/>
    <property type="project" value="TreeGrafter"/>
</dbReference>
<evidence type="ECO:0000313" key="8">
    <source>
        <dbReference type="EMBL" id="AJK69605.1"/>
    </source>
</evidence>
<dbReference type="UniPathway" id="UPA00246"/>
<dbReference type="SUPFAM" id="SSF51556">
    <property type="entry name" value="Metallo-dependent hydrolases"/>
    <property type="match status" value="1"/>
</dbReference>
<dbReference type="KEGG" id="cmq:B840_10105"/>
<comment type="catalytic activity">
    <reaction evidence="7">
        <text>aldehydo-D-galacturonate = keto-D-tagaturonate</text>
        <dbReference type="Rhea" id="RHEA:27702"/>
        <dbReference type="ChEBI" id="CHEBI:12952"/>
        <dbReference type="ChEBI" id="CHEBI:17886"/>
    </reaction>
</comment>
<dbReference type="AlphaFoldDB" id="A0A0B6TVH1"/>
<protein>
    <recommendedName>
        <fullName evidence="5 7">Uronate isomerase</fullName>
        <ecNumber evidence="4 7">5.3.1.12</ecNumber>
    </recommendedName>
    <alternativeName>
        <fullName evidence="7">Glucuronate isomerase</fullName>
    </alternativeName>
    <alternativeName>
        <fullName evidence="7">Uronic isomerase</fullName>
    </alternativeName>
</protein>
<sequence>MGRADEWNEVMSTSHAAHPDRLLPVDPGTRSIARRLLAHVEDLPVISPHGHLDPAMFVHDEPFSDPTSLLITPDHYVTRVLHSAGVDLADLGVGGSDADKQAAWRIFVRNWPLFAGTASGYWLEQEFEHVFGINPDRLADGGADTADEIWAELSEVLDRPDFRPRALAESFGLEVLATTDDPLDDLAHHKMLAEDPDFSPRVLPTFRPDAYTKMYNAGFGENVEKLIDVAGEGLTGYAGYLRALRNRRQYFIEHGATSADHGTHNADSRPLDDAEAQRILDKGRAGTATRAEALAFEANMTYRFAEMSQEDHLVMTLHPGVHRNHSASAFERFGADTGHDIPFSLDYTAGLQPLLSDFGENPDFHFVLFTMDETVFSRELAPLAGYYPSVYLGAPWWFIDEIDAMNRYRSATTGTAGFSRYSGFIDDTRAYCSIPARHNTSRRVDAAYLARLVGEHRLSEDRAADIIVDLIDSSPRRVFKL</sequence>
<evidence type="ECO:0000256" key="4">
    <source>
        <dbReference type="ARBA" id="ARBA00012546"/>
    </source>
</evidence>
<comment type="catalytic activity">
    <reaction evidence="1 7">
        <text>D-glucuronate = D-fructuronate</text>
        <dbReference type="Rhea" id="RHEA:13049"/>
        <dbReference type="ChEBI" id="CHEBI:58720"/>
        <dbReference type="ChEBI" id="CHEBI:59863"/>
        <dbReference type="EC" id="5.3.1.12"/>
    </reaction>
</comment>
<dbReference type="GO" id="GO:0019698">
    <property type="term" value="P:D-galacturonate catabolic process"/>
    <property type="evidence" value="ECO:0007669"/>
    <property type="project" value="TreeGrafter"/>
</dbReference>
<evidence type="ECO:0000256" key="2">
    <source>
        <dbReference type="ARBA" id="ARBA00004892"/>
    </source>
</evidence>
<dbReference type="HOGENOM" id="CLU_044465_0_0_11"/>
<dbReference type="NCBIfam" id="NF002794">
    <property type="entry name" value="PRK02925.1"/>
    <property type="match status" value="1"/>
</dbReference>
<reference evidence="8 9" key="1">
    <citation type="submission" date="2014-05" db="EMBL/GenBank/DDBJ databases">
        <title>Complete genome sequence of Corynebacterium marinum DSM 44953.</title>
        <authorList>
            <person name="Schaffert L."/>
            <person name="Albersmeier A."/>
            <person name="Kalinowski J."/>
            <person name="Ruckert C."/>
        </authorList>
    </citation>
    <scope>NUCLEOTIDE SEQUENCE [LARGE SCALE GENOMIC DNA]</scope>
    <source>
        <strain evidence="8 9">DSM 44953</strain>
    </source>
</reference>
<dbReference type="PANTHER" id="PTHR30068">
    <property type="entry name" value="URONATE ISOMERASE"/>
    <property type="match status" value="1"/>
</dbReference>
<evidence type="ECO:0000256" key="5">
    <source>
        <dbReference type="ARBA" id="ARBA00020555"/>
    </source>
</evidence>
<dbReference type="HAMAP" id="MF_00675">
    <property type="entry name" value="UxaC"/>
    <property type="match status" value="1"/>
</dbReference>
<evidence type="ECO:0000256" key="7">
    <source>
        <dbReference type="HAMAP-Rule" id="MF_00675"/>
    </source>
</evidence>
<dbReference type="STRING" id="1224162.B840_10105"/>
<keyword evidence="6 7" id="KW-0413">Isomerase</keyword>
<dbReference type="Gene3D" id="1.10.2020.10">
    <property type="entry name" value="uronate isomerase, domain 2, chain A"/>
    <property type="match status" value="1"/>
</dbReference>
<dbReference type="Gene3D" id="3.20.20.140">
    <property type="entry name" value="Metal-dependent hydrolases"/>
    <property type="match status" value="1"/>
</dbReference>
<comment type="similarity">
    <text evidence="3 7">Belongs to the metallo-dependent hydrolases superfamily. Uronate isomerase family.</text>
</comment>
<dbReference type="Pfam" id="PF02614">
    <property type="entry name" value="UxaC"/>
    <property type="match status" value="1"/>
</dbReference>
<gene>
    <name evidence="7 8" type="primary">uxaC</name>
    <name evidence="8" type="ORF">B840_10105</name>
</gene>
<dbReference type="GO" id="GO:0008880">
    <property type="term" value="F:glucuronate isomerase activity"/>
    <property type="evidence" value="ECO:0007669"/>
    <property type="project" value="UniProtKB-UniRule"/>
</dbReference>
<dbReference type="InterPro" id="IPR003766">
    <property type="entry name" value="Uronate_isomerase"/>
</dbReference>
<dbReference type="Proteomes" id="UP000031928">
    <property type="component" value="Chromosome"/>
</dbReference>
<dbReference type="PANTHER" id="PTHR30068:SF4">
    <property type="entry name" value="URONATE ISOMERASE"/>
    <property type="match status" value="1"/>
</dbReference>
<dbReference type="EC" id="5.3.1.12" evidence="4 7"/>